<dbReference type="Pfam" id="PF00581">
    <property type="entry name" value="Rhodanese"/>
    <property type="match status" value="1"/>
</dbReference>
<gene>
    <name evidence="3" type="ORF">M3N55_07555</name>
</gene>
<evidence type="ECO:0000313" key="3">
    <source>
        <dbReference type="EMBL" id="MCL1628583.1"/>
    </source>
</evidence>
<dbReference type="Gene3D" id="3.40.250.10">
    <property type="entry name" value="Rhodanese-like domain"/>
    <property type="match status" value="1"/>
</dbReference>
<comment type="caution">
    <text evidence="3">The sequence shown here is derived from an EMBL/GenBank/DDBJ whole genome shotgun (WGS) entry which is preliminary data.</text>
</comment>
<evidence type="ECO:0000259" key="2">
    <source>
        <dbReference type="PROSITE" id="PS50206"/>
    </source>
</evidence>
<accession>A0ABT0M1T7</accession>
<dbReference type="InterPro" id="IPR001763">
    <property type="entry name" value="Rhodanese-like_dom"/>
</dbReference>
<name>A0ABT0M1T7_9RHOB</name>
<evidence type="ECO:0000313" key="4">
    <source>
        <dbReference type="Proteomes" id="UP001202550"/>
    </source>
</evidence>
<dbReference type="PROSITE" id="PS50206">
    <property type="entry name" value="RHODANESE_3"/>
    <property type="match status" value="1"/>
</dbReference>
<keyword evidence="4" id="KW-1185">Reference proteome</keyword>
<evidence type="ECO:0000256" key="1">
    <source>
        <dbReference type="SAM" id="SignalP"/>
    </source>
</evidence>
<sequence length="132" mass="14000">MRNLLVPVLAALILTSAPLRASDLADEIGGYLDFAGYVEGVIQPAQLTEDILPGVTFVDVRSADSFAADAIDGAINIEWREIVARADELPDTGLVVMYCDTAVLSSQAMLVARLMGHDNALVLQGGRAAFQP</sequence>
<organism evidence="3 4">
    <name type="scientific">Roseinatronobacter domitianus</name>
    <dbReference type="NCBI Taxonomy" id="2940293"/>
    <lineage>
        <taxon>Bacteria</taxon>
        <taxon>Pseudomonadati</taxon>
        <taxon>Pseudomonadota</taxon>
        <taxon>Alphaproteobacteria</taxon>
        <taxon>Rhodobacterales</taxon>
        <taxon>Paracoccaceae</taxon>
        <taxon>Roseinatronobacter</taxon>
    </lineage>
</organism>
<dbReference type="CDD" id="cd00158">
    <property type="entry name" value="RHOD"/>
    <property type="match status" value="1"/>
</dbReference>
<protein>
    <submittedName>
        <fullName evidence="3">Rhodanese-like domain-containing protein</fullName>
    </submittedName>
</protein>
<dbReference type="SUPFAM" id="SSF52821">
    <property type="entry name" value="Rhodanese/Cell cycle control phosphatase"/>
    <property type="match status" value="1"/>
</dbReference>
<reference evidence="3 4" key="1">
    <citation type="submission" date="2022-05" db="EMBL/GenBank/DDBJ databases">
        <title>Seasonal and diel survey of microbial diversity of the Tyrrhenian coast.</title>
        <authorList>
            <person name="Gattoni G."/>
            <person name="Corral P."/>
        </authorList>
    </citation>
    <scope>NUCLEOTIDE SEQUENCE [LARGE SCALE GENOMIC DNA]</scope>
    <source>
        <strain evidence="3 4">V10</strain>
    </source>
</reference>
<dbReference type="SMART" id="SM00450">
    <property type="entry name" value="RHOD"/>
    <property type="match status" value="1"/>
</dbReference>
<feature type="domain" description="Rhodanese" evidence="2">
    <location>
        <begin position="51"/>
        <end position="132"/>
    </location>
</feature>
<proteinExistence type="predicted"/>
<dbReference type="Proteomes" id="UP001202550">
    <property type="component" value="Unassembled WGS sequence"/>
</dbReference>
<feature type="chain" id="PRO_5046584632" evidence="1">
    <location>
        <begin position="22"/>
        <end position="132"/>
    </location>
</feature>
<dbReference type="InterPro" id="IPR036873">
    <property type="entry name" value="Rhodanese-like_dom_sf"/>
</dbReference>
<feature type="signal peptide" evidence="1">
    <location>
        <begin position="1"/>
        <end position="21"/>
    </location>
</feature>
<keyword evidence="1" id="KW-0732">Signal</keyword>
<dbReference type="RefSeq" id="WP_249057920.1">
    <property type="nucleotide sequence ID" value="NZ_JALZWP010000006.1"/>
</dbReference>
<dbReference type="EMBL" id="JALZWP010000006">
    <property type="protein sequence ID" value="MCL1628583.1"/>
    <property type="molecule type" value="Genomic_DNA"/>
</dbReference>